<dbReference type="Pfam" id="PF02932">
    <property type="entry name" value="Neur_chan_memb"/>
    <property type="match status" value="1"/>
</dbReference>
<feature type="signal peptide" evidence="5">
    <location>
        <begin position="1"/>
        <end position="21"/>
    </location>
</feature>
<keyword evidence="5" id="KW-0813">Transport</keyword>
<feature type="transmembrane region" description="Helical" evidence="5">
    <location>
        <begin position="252"/>
        <end position="270"/>
    </location>
</feature>
<proteinExistence type="inferred from homology"/>
<sequence>MMHLQTFLATILGIRAVKVLASDDEERLMMDVFRGYNNLIQPVKNISDTPIIVKIALQLVLLINVDEKDQVMHTNVWLTLKWHDFQMRWDPVNYGEINQIRVSPDKVCADGNYEVSFMCNVVINNLGDMLWVPPAIYKSSCIIDVEFFPFDEQVCTLVFGSWTYNESEIKLEFEQAEWVDLSEYSASSIWDVMDAPASLVNKRSRIEFQVRIRRKTLFYTVVLIIPTVLMAFLSMAVFFLPTDSGEKMTLTISVLLSIVVFLLLVSKILPPTSSTIPLMAKYLLLTFVLNVITILVTVIIINVYFRGPTTHRMPAWVRQVFLEWMPHAMCMQRPKSSRKTTLSRSPEITRLPGVGQFIFNPAAHHPFCPSADEKTVSEKTLNSNSDLMCHPATSCFYPLSQDAIRAIDAIEYITDHLRQDEEYKMYRDDWKYVAMIIDRLLLYVFFGITIGGTCGILFSAPYVFQVVNQREVLDKLINLYKTGGSRD</sequence>
<comment type="caution">
    <text evidence="8">The sequence shown here is derived from an EMBL/GenBank/DDBJ whole genome shotgun (WGS) entry which is preliminary data.</text>
</comment>
<evidence type="ECO:0000259" key="6">
    <source>
        <dbReference type="Pfam" id="PF02931"/>
    </source>
</evidence>
<dbReference type="InterPro" id="IPR036719">
    <property type="entry name" value="Neuro-gated_channel_TM_sf"/>
</dbReference>
<keyword evidence="5" id="KW-0406">Ion transport</keyword>
<evidence type="ECO:0008006" key="10">
    <source>
        <dbReference type="Google" id="ProtNLM"/>
    </source>
</evidence>
<name>A0ABR1C056_NECAM</name>
<organism evidence="8 9">
    <name type="scientific">Necator americanus</name>
    <name type="common">Human hookworm</name>
    <dbReference type="NCBI Taxonomy" id="51031"/>
    <lineage>
        <taxon>Eukaryota</taxon>
        <taxon>Metazoa</taxon>
        <taxon>Ecdysozoa</taxon>
        <taxon>Nematoda</taxon>
        <taxon>Chromadorea</taxon>
        <taxon>Rhabditida</taxon>
        <taxon>Rhabditina</taxon>
        <taxon>Rhabditomorpha</taxon>
        <taxon>Strongyloidea</taxon>
        <taxon>Ancylostomatidae</taxon>
        <taxon>Bunostominae</taxon>
        <taxon>Necator</taxon>
    </lineage>
</organism>
<feature type="chain" id="PRO_5044976938" description="Cation transporter family protein" evidence="5">
    <location>
        <begin position="22"/>
        <end position="487"/>
    </location>
</feature>
<comment type="subcellular location">
    <subcellularLocation>
        <location evidence="1">Membrane</location>
        <topology evidence="1">Multi-pass membrane protein</topology>
    </subcellularLocation>
</comment>
<evidence type="ECO:0000259" key="7">
    <source>
        <dbReference type="Pfam" id="PF02932"/>
    </source>
</evidence>
<evidence type="ECO:0000256" key="3">
    <source>
        <dbReference type="ARBA" id="ARBA00022989"/>
    </source>
</evidence>
<dbReference type="Gene3D" id="1.20.58.390">
    <property type="entry name" value="Neurotransmitter-gated ion-channel transmembrane domain"/>
    <property type="match status" value="2"/>
</dbReference>
<feature type="domain" description="Neurotransmitter-gated ion-channel ligand-binding" evidence="6">
    <location>
        <begin position="25"/>
        <end position="216"/>
    </location>
</feature>
<dbReference type="Pfam" id="PF02931">
    <property type="entry name" value="Neur_chan_LBD"/>
    <property type="match status" value="1"/>
</dbReference>
<feature type="transmembrane region" description="Helical" evidence="5">
    <location>
        <begin position="217"/>
        <end position="240"/>
    </location>
</feature>
<dbReference type="InterPro" id="IPR036734">
    <property type="entry name" value="Neur_chan_lig-bd_sf"/>
</dbReference>
<evidence type="ECO:0000313" key="9">
    <source>
        <dbReference type="Proteomes" id="UP001303046"/>
    </source>
</evidence>
<dbReference type="InterPro" id="IPR038050">
    <property type="entry name" value="Neuro_actylchol_rec"/>
</dbReference>
<evidence type="ECO:0000313" key="8">
    <source>
        <dbReference type="EMBL" id="KAK6730964.1"/>
    </source>
</evidence>
<dbReference type="PANTHER" id="PTHR18945">
    <property type="entry name" value="NEUROTRANSMITTER GATED ION CHANNEL"/>
    <property type="match status" value="1"/>
</dbReference>
<keyword evidence="5" id="KW-0732">Signal</keyword>
<keyword evidence="9" id="KW-1185">Reference proteome</keyword>
<keyword evidence="4 5" id="KW-0472">Membrane</keyword>
<dbReference type="InterPro" id="IPR006202">
    <property type="entry name" value="Neur_chan_lig-bd"/>
</dbReference>
<dbReference type="EMBL" id="JAVFWL010000001">
    <property type="protein sequence ID" value="KAK6730964.1"/>
    <property type="molecule type" value="Genomic_DNA"/>
</dbReference>
<dbReference type="Gene3D" id="2.70.170.10">
    <property type="entry name" value="Neurotransmitter-gated ion-channel ligand-binding domain"/>
    <property type="match status" value="1"/>
</dbReference>
<evidence type="ECO:0000256" key="5">
    <source>
        <dbReference type="RuleBase" id="RU000687"/>
    </source>
</evidence>
<accession>A0ABR1C056</accession>
<dbReference type="SUPFAM" id="SSF90112">
    <property type="entry name" value="Neurotransmitter-gated ion-channel transmembrane pore"/>
    <property type="match status" value="1"/>
</dbReference>
<dbReference type="CDD" id="cd19064">
    <property type="entry name" value="LGIC_TM_nAChR"/>
    <property type="match status" value="1"/>
</dbReference>
<comment type="similarity">
    <text evidence="5">Belongs to the ligand-gated ion channel (TC 1.A.9) family.</text>
</comment>
<evidence type="ECO:0000256" key="2">
    <source>
        <dbReference type="ARBA" id="ARBA00022692"/>
    </source>
</evidence>
<dbReference type="Proteomes" id="UP001303046">
    <property type="component" value="Unassembled WGS sequence"/>
</dbReference>
<keyword evidence="2 5" id="KW-0812">Transmembrane</keyword>
<reference evidence="8 9" key="1">
    <citation type="submission" date="2023-08" db="EMBL/GenBank/DDBJ databases">
        <title>A Necator americanus chromosomal reference genome.</title>
        <authorList>
            <person name="Ilik V."/>
            <person name="Petrzelkova K.J."/>
            <person name="Pardy F."/>
            <person name="Fuh T."/>
            <person name="Niatou-Singa F.S."/>
            <person name="Gouil Q."/>
            <person name="Baker L."/>
            <person name="Ritchie M.E."/>
            <person name="Jex A.R."/>
            <person name="Gazzola D."/>
            <person name="Li H."/>
            <person name="Toshio Fujiwara R."/>
            <person name="Zhan B."/>
            <person name="Aroian R.V."/>
            <person name="Pafco B."/>
            <person name="Schwarz E.M."/>
        </authorList>
    </citation>
    <scope>NUCLEOTIDE SEQUENCE [LARGE SCALE GENOMIC DNA]</scope>
    <source>
        <strain evidence="8 9">Aroian</strain>
        <tissue evidence="8">Whole animal</tissue>
    </source>
</reference>
<dbReference type="InterPro" id="IPR018000">
    <property type="entry name" value="Neurotransmitter_ion_chnl_CS"/>
</dbReference>
<feature type="transmembrane region" description="Helical" evidence="5">
    <location>
        <begin position="440"/>
        <end position="464"/>
    </location>
</feature>
<dbReference type="SUPFAM" id="SSF63712">
    <property type="entry name" value="Nicotinic receptor ligand binding domain-like"/>
    <property type="match status" value="1"/>
</dbReference>
<feature type="transmembrane region" description="Helical" evidence="5">
    <location>
        <begin position="282"/>
        <end position="305"/>
    </location>
</feature>
<feature type="domain" description="Neurotransmitter-gated ion-channel transmembrane" evidence="7">
    <location>
        <begin position="223"/>
        <end position="456"/>
    </location>
</feature>
<dbReference type="InterPro" id="IPR006201">
    <property type="entry name" value="Neur_channel"/>
</dbReference>
<dbReference type="PROSITE" id="PS00236">
    <property type="entry name" value="NEUROTR_ION_CHANNEL"/>
    <property type="match status" value="1"/>
</dbReference>
<dbReference type="PRINTS" id="PR00252">
    <property type="entry name" value="NRIONCHANNEL"/>
</dbReference>
<keyword evidence="3 5" id="KW-1133">Transmembrane helix</keyword>
<dbReference type="InterPro" id="IPR006029">
    <property type="entry name" value="Neurotrans-gated_channel_TM"/>
</dbReference>
<evidence type="ECO:0000256" key="4">
    <source>
        <dbReference type="ARBA" id="ARBA00023136"/>
    </source>
</evidence>
<gene>
    <name evidence="8" type="primary">Necator_chrI.g3566</name>
    <name evidence="8" type="ORF">RB195_007437</name>
</gene>
<keyword evidence="5" id="KW-0407">Ion channel</keyword>
<evidence type="ECO:0000256" key="1">
    <source>
        <dbReference type="ARBA" id="ARBA00004141"/>
    </source>
</evidence>
<protein>
    <recommendedName>
        <fullName evidence="10">Cation transporter family protein</fullName>
    </recommendedName>
</protein>